<reference evidence="2" key="1">
    <citation type="submission" date="2021-07" db="EMBL/GenBank/DDBJ databases">
        <authorList>
            <person name="Catto M.A."/>
            <person name="Jacobson A."/>
            <person name="Kennedy G."/>
            <person name="Labadie P."/>
            <person name="Hunt B.G."/>
            <person name="Srinivasan R."/>
        </authorList>
    </citation>
    <scope>NUCLEOTIDE SEQUENCE</scope>
    <source>
        <strain evidence="2">PL_HMW_Pooled</strain>
        <tissue evidence="2">Head</tissue>
    </source>
</reference>
<reference evidence="2" key="2">
    <citation type="journal article" date="2023" name="BMC Genomics">
        <title>Pest status, molecular evolution, and epigenetic factors derived from the genome assembly of Frankliniella fusca, a thysanopteran phytovirus vector.</title>
        <authorList>
            <person name="Catto M.A."/>
            <person name="Labadie P.E."/>
            <person name="Jacobson A.L."/>
            <person name="Kennedy G.G."/>
            <person name="Srinivasan R."/>
            <person name="Hunt B.G."/>
        </authorList>
    </citation>
    <scope>NUCLEOTIDE SEQUENCE</scope>
    <source>
        <strain evidence="2">PL_HMW_Pooled</strain>
    </source>
</reference>
<organism evidence="2 3">
    <name type="scientific">Frankliniella fusca</name>
    <dbReference type="NCBI Taxonomy" id="407009"/>
    <lineage>
        <taxon>Eukaryota</taxon>
        <taxon>Metazoa</taxon>
        <taxon>Ecdysozoa</taxon>
        <taxon>Arthropoda</taxon>
        <taxon>Hexapoda</taxon>
        <taxon>Insecta</taxon>
        <taxon>Pterygota</taxon>
        <taxon>Neoptera</taxon>
        <taxon>Paraneoptera</taxon>
        <taxon>Thysanoptera</taxon>
        <taxon>Terebrantia</taxon>
        <taxon>Thripoidea</taxon>
        <taxon>Thripidae</taxon>
        <taxon>Frankliniella</taxon>
    </lineage>
</organism>
<comment type="caution">
    <text evidence="2">The sequence shown here is derived from an EMBL/GenBank/DDBJ whole genome shotgun (WGS) entry which is preliminary data.</text>
</comment>
<name>A0AAE1HA75_9NEOP</name>
<evidence type="ECO:0000313" key="3">
    <source>
        <dbReference type="Proteomes" id="UP001219518"/>
    </source>
</evidence>
<dbReference type="Proteomes" id="UP001219518">
    <property type="component" value="Unassembled WGS sequence"/>
</dbReference>
<evidence type="ECO:0000313" key="2">
    <source>
        <dbReference type="EMBL" id="KAK3917667.1"/>
    </source>
</evidence>
<keyword evidence="1" id="KW-0812">Transmembrane</keyword>
<accession>A0AAE1HA75</accession>
<keyword evidence="3" id="KW-1185">Reference proteome</keyword>
<feature type="transmembrane region" description="Helical" evidence="1">
    <location>
        <begin position="12"/>
        <end position="30"/>
    </location>
</feature>
<keyword evidence="1" id="KW-0472">Membrane</keyword>
<sequence length="119" mass="12880">MVSSGSLQDIYSLNTAPLILTIFIPICLAGERLGEARREVAVRVFIRTPPKMTGRPAVPGWKRTPTGENCAWASSWPRGGSGAQLRGDGLGTLDKPACLAALKSWFSFVQMIVNLHDRA</sequence>
<keyword evidence="1" id="KW-1133">Transmembrane helix</keyword>
<protein>
    <submittedName>
        <fullName evidence="2">Nucleoprotein</fullName>
    </submittedName>
</protein>
<dbReference type="AlphaFoldDB" id="A0AAE1HA75"/>
<dbReference type="EMBL" id="JAHWGI010000773">
    <property type="protein sequence ID" value="KAK3917667.1"/>
    <property type="molecule type" value="Genomic_DNA"/>
</dbReference>
<proteinExistence type="predicted"/>
<gene>
    <name evidence="2" type="ORF">KUF71_007144</name>
</gene>
<evidence type="ECO:0000256" key="1">
    <source>
        <dbReference type="SAM" id="Phobius"/>
    </source>
</evidence>